<evidence type="ECO:0000259" key="2">
    <source>
        <dbReference type="Pfam" id="PF16242"/>
    </source>
</evidence>
<dbReference type="EMBL" id="MU858103">
    <property type="protein sequence ID" value="KAK4213845.1"/>
    <property type="molecule type" value="Genomic_DNA"/>
</dbReference>
<sequence>MSQQQFSNTNTGDKPADPYKAANLDKETSLEQKIKDLSDFMQHCKFCMMTTHDGKTGHLASRCMALAATETGGIDLLFHTNTESGKTDELKSDSHINISFLNMMGDWASVSGTASVVTDRSLVKKHYSPQLKAWLGDLGDVTHDGSENDPRIGIIRVKMATAHYAISTKNILGRVAEVAQGTITGKPASVNKLREISEEEVKQWRSSH</sequence>
<proteinExistence type="predicted"/>
<reference evidence="3" key="2">
    <citation type="submission" date="2023-05" db="EMBL/GenBank/DDBJ databases">
        <authorList>
            <consortium name="Lawrence Berkeley National Laboratory"/>
            <person name="Steindorff A."/>
            <person name="Hensen N."/>
            <person name="Bonometti L."/>
            <person name="Westerberg I."/>
            <person name="Brannstrom I.O."/>
            <person name="Guillou S."/>
            <person name="Cros-Aarteil S."/>
            <person name="Calhoun S."/>
            <person name="Haridas S."/>
            <person name="Kuo A."/>
            <person name="Mondo S."/>
            <person name="Pangilinan J."/>
            <person name="Riley R."/>
            <person name="Labutti K."/>
            <person name="Andreopoulos B."/>
            <person name="Lipzen A."/>
            <person name="Chen C."/>
            <person name="Yanf M."/>
            <person name="Daum C."/>
            <person name="Ng V."/>
            <person name="Clum A."/>
            <person name="Ohm R."/>
            <person name="Martin F."/>
            <person name="Silar P."/>
            <person name="Natvig D."/>
            <person name="Lalanne C."/>
            <person name="Gautier V."/>
            <person name="Ament-Velasquez S.L."/>
            <person name="Kruys A."/>
            <person name="Hutchinson M.I."/>
            <person name="Powell A.J."/>
            <person name="Barry K."/>
            <person name="Miller A.N."/>
            <person name="Grigoriev I.V."/>
            <person name="Debuchy R."/>
            <person name="Gladieux P."/>
            <person name="Thoren M.H."/>
            <person name="Johannesson H."/>
        </authorList>
    </citation>
    <scope>NUCLEOTIDE SEQUENCE</scope>
    <source>
        <strain evidence="3">PSN293</strain>
    </source>
</reference>
<comment type="caution">
    <text evidence="3">The sequence shown here is derived from an EMBL/GenBank/DDBJ whole genome shotgun (WGS) entry which is preliminary data.</text>
</comment>
<feature type="domain" description="General stress protein FMN-binding split barrel" evidence="2">
    <location>
        <begin position="33"/>
        <end position="186"/>
    </location>
</feature>
<dbReference type="SUPFAM" id="SSF50475">
    <property type="entry name" value="FMN-binding split barrel"/>
    <property type="match status" value="1"/>
</dbReference>
<evidence type="ECO:0000256" key="1">
    <source>
        <dbReference type="SAM" id="MobiDB-lite"/>
    </source>
</evidence>
<dbReference type="InterPro" id="IPR038725">
    <property type="entry name" value="YdaG_split_barrel_FMN-bd"/>
</dbReference>
<evidence type="ECO:0000313" key="3">
    <source>
        <dbReference type="EMBL" id="KAK4213845.1"/>
    </source>
</evidence>
<name>A0AAN6Y9K1_9PEZI</name>
<dbReference type="Pfam" id="PF16242">
    <property type="entry name" value="Pyrid_ox_like"/>
    <property type="match status" value="1"/>
</dbReference>
<dbReference type="InterPro" id="IPR012349">
    <property type="entry name" value="Split_barrel_FMN-bd"/>
</dbReference>
<dbReference type="Gene3D" id="2.30.110.10">
    <property type="entry name" value="Electron Transport, Fmn-binding Protein, Chain A"/>
    <property type="match status" value="1"/>
</dbReference>
<reference evidence="3" key="1">
    <citation type="journal article" date="2023" name="Mol. Phylogenet. Evol.">
        <title>Genome-scale phylogeny and comparative genomics of the fungal order Sordariales.</title>
        <authorList>
            <person name="Hensen N."/>
            <person name="Bonometti L."/>
            <person name="Westerberg I."/>
            <person name="Brannstrom I.O."/>
            <person name="Guillou S."/>
            <person name="Cros-Aarteil S."/>
            <person name="Calhoun S."/>
            <person name="Haridas S."/>
            <person name="Kuo A."/>
            <person name="Mondo S."/>
            <person name="Pangilinan J."/>
            <person name="Riley R."/>
            <person name="LaButti K."/>
            <person name="Andreopoulos B."/>
            <person name="Lipzen A."/>
            <person name="Chen C."/>
            <person name="Yan M."/>
            <person name="Daum C."/>
            <person name="Ng V."/>
            <person name="Clum A."/>
            <person name="Steindorff A."/>
            <person name="Ohm R.A."/>
            <person name="Martin F."/>
            <person name="Silar P."/>
            <person name="Natvig D.O."/>
            <person name="Lalanne C."/>
            <person name="Gautier V."/>
            <person name="Ament-Velasquez S.L."/>
            <person name="Kruys A."/>
            <person name="Hutchinson M.I."/>
            <person name="Powell A.J."/>
            <person name="Barry K."/>
            <person name="Miller A.N."/>
            <person name="Grigoriev I.V."/>
            <person name="Debuchy R."/>
            <person name="Gladieux P."/>
            <person name="Hiltunen Thoren M."/>
            <person name="Johannesson H."/>
        </authorList>
    </citation>
    <scope>NUCLEOTIDE SEQUENCE</scope>
    <source>
        <strain evidence="3">PSN293</strain>
    </source>
</reference>
<evidence type="ECO:0000313" key="4">
    <source>
        <dbReference type="Proteomes" id="UP001301769"/>
    </source>
</evidence>
<dbReference type="PANTHER" id="PTHR34818">
    <property type="entry name" value="PROTEIN BLI-3"/>
    <property type="match status" value="1"/>
</dbReference>
<feature type="compositionally biased region" description="Polar residues" evidence="1">
    <location>
        <begin position="1"/>
        <end position="12"/>
    </location>
</feature>
<gene>
    <name evidence="3" type="ORF">QBC37DRAFT_285180</name>
</gene>
<feature type="region of interest" description="Disordered" evidence="1">
    <location>
        <begin position="1"/>
        <end position="25"/>
    </location>
</feature>
<organism evidence="3 4">
    <name type="scientific">Rhypophila decipiens</name>
    <dbReference type="NCBI Taxonomy" id="261697"/>
    <lineage>
        <taxon>Eukaryota</taxon>
        <taxon>Fungi</taxon>
        <taxon>Dikarya</taxon>
        <taxon>Ascomycota</taxon>
        <taxon>Pezizomycotina</taxon>
        <taxon>Sordariomycetes</taxon>
        <taxon>Sordariomycetidae</taxon>
        <taxon>Sordariales</taxon>
        <taxon>Naviculisporaceae</taxon>
        <taxon>Rhypophila</taxon>
    </lineage>
</organism>
<dbReference type="AlphaFoldDB" id="A0AAN6Y9K1"/>
<dbReference type="Proteomes" id="UP001301769">
    <property type="component" value="Unassembled WGS sequence"/>
</dbReference>
<accession>A0AAN6Y9K1</accession>
<dbReference type="PANTHER" id="PTHR34818:SF1">
    <property type="entry name" value="PROTEIN BLI-3"/>
    <property type="match status" value="1"/>
</dbReference>
<protein>
    <submittedName>
        <fullName evidence="3">BLI-3 blue-light-inducible Bli-3 protein</fullName>
    </submittedName>
</protein>
<keyword evidence="4" id="KW-1185">Reference proteome</keyword>
<dbReference type="InterPro" id="IPR052917">
    <property type="entry name" value="Stress-Dev_Protein"/>
</dbReference>